<comment type="cofactor">
    <cofactor evidence="1">
        <name>[4Fe-4S] cluster</name>
        <dbReference type="ChEBI" id="CHEBI:49883"/>
    </cofactor>
</comment>
<dbReference type="InterPro" id="IPR058240">
    <property type="entry name" value="rSAM_sf"/>
</dbReference>
<keyword evidence="6" id="KW-0411">Iron-sulfur</keyword>
<evidence type="ECO:0000256" key="2">
    <source>
        <dbReference type="ARBA" id="ARBA00022485"/>
    </source>
</evidence>
<accession>A0ABM6QPM2</accession>
<gene>
    <name evidence="8" type="ORF">CWI35_13315</name>
</gene>
<keyword evidence="2" id="KW-0004">4Fe-4S</keyword>
<dbReference type="EMBL" id="CP025074">
    <property type="protein sequence ID" value="AUI37370.1"/>
    <property type="molecule type" value="Genomic_DNA"/>
</dbReference>
<organism evidence="8 9">
    <name type="scientific">Bacillus caldolyticus</name>
    <dbReference type="NCBI Taxonomy" id="1394"/>
    <lineage>
        <taxon>Bacteria</taxon>
        <taxon>Bacillati</taxon>
        <taxon>Bacillota</taxon>
        <taxon>Bacilli</taxon>
        <taxon>Bacillales</taxon>
        <taxon>Anoxybacillaceae</taxon>
        <taxon>Geobacillus</taxon>
        <taxon>Geobacillus thermoleovorans group</taxon>
    </lineage>
</organism>
<dbReference type="SFLD" id="SFLDS00029">
    <property type="entry name" value="Radical_SAM"/>
    <property type="match status" value="1"/>
</dbReference>
<evidence type="ECO:0000256" key="5">
    <source>
        <dbReference type="ARBA" id="ARBA00023004"/>
    </source>
</evidence>
<dbReference type="PANTHER" id="PTHR43787">
    <property type="entry name" value="FEMO COFACTOR BIOSYNTHESIS PROTEIN NIFB-RELATED"/>
    <property type="match status" value="1"/>
</dbReference>
<keyword evidence="4" id="KW-0479">Metal-binding</keyword>
<dbReference type="RefSeq" id="WP_119877842.1">
    <property type="nucleotide sequence ID" value="NZ_CP025074.1"/>
</dbReference>
<dbReference type="CDD" id="cd01335">
    <property type="entry name" value="Radical_SAM"/>
    <property type="match status" value="1"/>
</dbReference>
<dbReference type="Pfam" id="PF04055">
    <property type="entry name" value="Radical_SAM"/>
    <property type="match status" value="1"/>
</dbReference>
<feature type="domain" description="Radical SAM core" evidence="7">
    <location>
        <begin position="90"/>
        <end position="224"/>
    </location>
</feature>
<sequence>MYKKYRKSRYTIKHETQEGTLILFNTFSGAIATIEDVKTKEKVKTILREGLLCEPANELETELINQHFLVHHSTDENRLVDLMRDMEKNRKDHYELILYSTEECNFRCVYCFEKFLRGEMPKEIQQAIIKHILRKAPHINSLNIAWFGGEPLEGVNVIRNINKEVKEISKKFGFTFNSGITTNGYELDENLFRELVDLNIIQYQITLDGPKDTMMYKSLCKAFC</sequence>
<evidence type="ECO:0000313" key="8">
    <source>
        <dbReference type="EMBL" id="AUI37370.1"/>
    </source>
</evidence>
<dbReference type="SFLD" id="SFLDG01067">
    <property type="entry name" value="SPASM/twitch_domain_containing"/>
    <property type="match status" value="1"/>
</dbReference>
<dbReference type="InterPro" id="IPR007197">
    <property type="entry name" value="rSAM"/>
</dbReference>
<dbReference type="Proteomes" id="UP000265462">
    <property type="component" value="Chromosome"/>
</dbReference>
<protein>
    <recommendedName>
        <fullName evidence="7">Radical SAM core domain-containing protein</fullName>
    </recommendedName>
</protein>
<evidence type="ECO:0000256" key="1">
    <source>
        <dbReference type="ARBA" id="ARBA00001966"/>
    </source>
</evidence>
<dbReference type="InterPro" id="IPR013785">
    <property type="entry name" value="Aldolase_TIM"/>
</dbReference>
<proteinExistence type="predicted"/>
<evidence type="ECO:0000256" key="3">
    <source>
        <dbReference type="ARBA" id="ARBA00022691"/>
    </source>
</evidence>
<evidence type="ECO:0000256" key="4">
    <source>
        <dbReference type="ARBA" id="ARBA00022723"/>
    </source>
</evidence>
<keyword evidence="3" id="KW-0949">S-adenosyl-L-methionine</keyword>
<name>A0ABM6QPM2_BACCL</name>
<keyword evidence="9" id="KW-1185">Reference proteome</keyword>
<dbReference type="Gene3D" id="3.20.20.70">
    <property type="entry name" value="Aldolase class I"/>
    <property type="match status" value="1"/>
</dbReference>
<dbReference type="PANTHER" id="PTHR43787:SF3">
    <property type="entry name" value="ARYLSULFATASE REGULATORY PROTEIN"/>
    <property type="match status" value="1"/>
</dbReference>
<evidence type="ECO:0000313" key="9">
    <source>
        <dbReference type="Proteomes" id="UP000265462"/>
    </source>
</evidence>
<dbReference type="PROSITE" id="PS51918">
    <property type="entry name" value="RADICAL_SAM"/>
    <property type="match status" value="1"/>
</dbReference>
<dbReference type="SUPFAM" id="SSF102114">
    <property type="entry name" value="Radical SAM enzymes"/>
    <property type="match status" value="1"/>
</dbReference>
<keyword evidence="5" id="KW-0408">Iron</keyword>
<reference evidence="8 9" key="1">
    <citation type="submission" date="2018-02" db="EMBL/GenBank/DDBJ databases">
        <title>Complete genome and methylome analysis of Bacillus caldolyticus.</title>
        <authorList>
            <person name="Fomenkov A.I."/>
            <person name="Mersha F."/>
            <person name="Vincze T."/>
            <person name="Roberts R.J."/>
        </authorList>
    </citation>
    <scope>NUCLEOTIDE SEQUENCE [LARGE SCALE GENOMIC DNA]</scope>
    <source>
        <strain evidence="8 9">NEB414</strain>
    </source>
</reference>
<evidence type="ECO:0000256" key="6">
    <source>
        <dbReference type="ARBA" id="ARBA00023014"/>
    </source>
</evidence>
<evidence type="ECO:0000259" key="7">
    <source>
        <dbReference type="PROSITE" id="PS51918"/>
    </source>
</evidence>